<keyword evidence="1" id="KW-0472">Membrane</keyword>
<protein>
    <recommendedName>
        <fullName evidence="4">TadE-like protein</fullName>
    </recommendedName>
</protein>
<reference evidence="2 3" key="1">
    <citation type="submission" date="2021-11" db="EMBL/GenBank/DDBJ databases">
        <title>Lacrimispora sp. nov. NSJ-141 isolated from human feces.</title>
        <authorList>
            <person name="Abdugheni R."/>
        </authorList>
    </citation>
    <scope>NUCLEOTIDE SEQUENCE [LARGE SCALE GENOMIC DNA]</scope>
    <source>
        <strain evidence="2 3">NSJ-141</strain>
    </source>
</reference>
<sequence length="138" mass="15407">MNGGKWLINGKIKGGYTVEAAFLLPLGFALILLVVSYSFILRDKVAICAGIHEVAEREAFQKTGNGWKKTEYLAALSSPDIPIRISKGKSTVTVKCGGTPRFLSRLIQSLFFLREPYLEKWEEAGLIYGEQMIRDFGF</sequence>
<gene>
    <name evidence="2" type="ORF">LQE92_12815</name>
</gene>
<comment type="caution">
    <text evidence="2">The sequence shown here is derived from an EMBL/GenBank/DDBJ whole genome shotgun (WGS) entry which is preliminary data.</text>
</comment>
<evidence type="ECO:0000313" key="2">
    <source>
        <dbReference type="EMBL" id="MCD2493497.1"/>
    </source>
</evidence>
<keyword evidence="3" id="KW-1185">Reference proteome</keyword>
<dbReference type="AlphaFoldDB" id="A0AAP2WAK4"/>
<feature type="transmembrane region" description="Helical" evidence="1">
    <location>
        <begin position="20"/>
        <end position="40"/>
    </location>
</feature>
<dbReference type="EMBL" id="JAJNOR010000009">
    <property type="protein sequence ID" value="MCD2493497.1"/>
    <property type="molecule type" value="Genomic_DNA"/>
</dbReference>
<evidence type="ECO:0000313" key="3">
    <source>
        <dbReference type="Proteomes" id="UP001299265"/>
    </source>
</evidence>
<name>A0AAP2WAK4_9FIRM</name>
<organism evidence="2 3">
    <name type="scientific">Lientehia hominis</name>
    <dbReference type="NCBI Taxonomy" id="2897778"/>
    <lineage>
        <taxon>Bacteria</taxon>
        <taxon>Bacillati</taxon>
        <taxon>Bacillota</taxon>
        <taxon>Clostridia</taxon>
        <taxon>Lachnospirales</taxon>
        <taxon>Lachnospiraceae</taxon>
        <taxon>Lientehia</taxon>
    </lineage>
</organism>
<keyword evidence="1" id="KW-1133">Transmembrane helix</keyword>
<dbReference type="RefSeq" id="WP_231063349.1">
    <property type="nucleotide sequence ID" value="NZ_JAJNOR010000009.1"/>
</dbReference>
<keyword evidence="1" id="KW-0812">Transmembrane</keyword>
<evidence type="ECO:0000256" key="1">
    <source>
        <dbReference type="SAM" id="Phobius"/>
    </source>
</evidence>
<dbReference type="Proteomes" id="UP001299265">
    <property type="component" value="Unassembled WGS sequence"/>
</dbReference>
<accession>A0AAP2WAK4</accession>
<proteinExistence type="predicted"/>
<evidence type="ECO:0008006" key="4">
    <source>
        <dbReference type="Google" id="ProtNLM"/>
    </source>
</evidence>